<name>A0A067PMC4_9AGAM</name>
<feature type="compositionally biased region" description="Polar residues" evidence="1">
    <location>
        <begin position="183"/>
        <end position="199"/>
    </location>
</feature>
<keyword evidence="2" id="KW-0812">Transmembrane</keyword>
<evidence type="ECO:0000256" key="2">
    <source>
        <dbReference type="SAM" id="Phobius"/>
    </source>
</evidence>
<evidence type="ECO:0000313" key="3">
    <source>
        <dbReference type="EMBL" id="KDQ52452.1"/>
    </source>
</evidence>
<feature type="compositionally biased region" description="Pro residues" evidence="1">
    <location>
        <begin position="25"/>
        <end position="36"/>
    </location>
</feature>
<keyword evidence="2" id="KW-1133">Transmembrane helix</keyword>
<evidence type="ECO:0000256" key="1">
    <source>
        <dbReference type="SAM" id="MobiDB-lite"/>
    </source>
</evidence>
<feature type="region of interest" description="Disordered" evidence="1">
    <location>
        <begin position="1"/>
        <end position="39"/>
    </location>
</feature>
<gene>
    <name evidence="3" type="ORF">JAAARDRAFT_198365</name>
</gene>
<dbReference type="PRINTS" id="PR01217">
    <property type="entry name" value="PRICHEXTENSN"/>
</dbReference>
<feature type="transmembrane region" description="Helical" evidence="2">
    <location>
        <begin position="154"/>
        <end position="177"/>
    </location>
</feature>
<feature type="compositionally biased region" description="Low complexity" evidence="1">
    <location>
        <begin position="261"/>
        <end position="288"/>
    </location>
</feature>
<reference evidence="4" key="1">
    <citation type="journal article" date="2014" name="Proc. Natl. Acad. Sci. U.S.A.">
        <title>Extensive sampling of basidiomycete genomes demonstrates inadequacy of the white-rot/brown-rot paradigm for wood decay fungi.</title>
        <authorList>
            <person name="Riley R."/>
            <person name="Salamov A.A."/>
            <person name="Brown D.W."/>
            <person name="Nagy L.G."/>
            <person name="Floudas D."/>
            <person name="Held B.W."/>
            <person name="Levasseur A."/>
            <person name="Lombard V."/>
            <person name="Morin E."/>
            <person name="Otillar R."/>
            <person name="Lindquist E.A."/>
            <person name="Sun H."/>
            <person name="LaButti K.M."/>
            <person name="Schmutz J."/>
            <person name="Jabbour D."/>
            <person name="Luo H."/>
            <person name="Baker S.E."/>
            <person name="Pisabarro A.G."/>
            <person name="Walton J.D."/>
            <person name="Blanchette R.A."/>
            <person name="Henrissat B."/>
            <person name="Martin F."/>
            <person name="Cullen D."/>
            <person name="Hibbett D.S."/>
            <person name="Grigoriev I.V."/>
        </authorList>
    </citation>
    <scope>NUCLEOTIDE SEQUENCE [LARGE SCALE GENOMIC DNA]</scope>
    <source>
        <strain evidence="4">MUCL 33604</strain>
    </source>
</reference>
<dbReference type="HOGENOM" id="CLU_880179_0_0_1"/>
<proteinExistence type="predicted"/>
<feature type="compositionally biased region" description="Pro residues" evidence="1">
    <location>
        <begin position="221"/>
        <end position="260"/>
    </location>
</feature>
<dbReference type="InParanoid" id="A0A067PMC4"/>
<dbReference type="AlphaFoldDB" id="A0A067PMC4"/>
<protein>
    <submittedName>
        <fullName evidence="3">Uncharacterized protein</fullName>
    </submittedName>
</protein>
<feature type="region of interest" description="Disordered" evidence="1">
    <location>
        <begin position="182"/>
        <end position="294"/>
    </location>
</feature>
<feature type="compositionally biased region" description="Low complexity" evidence="1">
    <location>
        <begin position="204"/>
        <end position="220"/>
    </location>
</feature>
<evidence type="ECO:0000313" key="4">
    <source>
        <dbReference type="Proteomes" id="UP000027265"/>
    </source>
</evidence>
<keyword evidence="2" id="KW-0472">Membrane</keyword>
<dbReference type="Proteomes" id="UP000027265">
    <property type="component" value="Unassembled WGS sequence"/>
</dbReference>
<keyword evidence="4" id="KW-1185">Reference proteome</keyword>
<dbReference type="EMBL" id="KL197740">
    <property type="protein sequence ID" value="KDQ52452.1"/>
    <property type="molecule type" value="Genomic_DNA"/>
</dbReference>
<accession>A0A067PMC4</accession>
<organism evidence="3 4">
    <name type="scientific">Jaapia argillacea MUCL 33604</name>
    <dbReference type="NCBI Taxonomy" id="933084"/>
    <lineage>
        <taxon>Eukaryota</taxon>
        <taxon>Fungi</taxon>
        <taxon>Dikarya</taxon>
        <taxon>Basidiomycota</taxon>
        <taxon>Agaricomycotina</taxon>
        <taxon>Agaricomycetes</taxon>
        <taxon>Agaricomycetidae</taxon>
        <taxon>Jaapiales</taxon>
        <taxon>Jaapiaceae</taxon>
        <taxon>Jaapia</taxon>
    </lineage>
</organism>
<sequence length="316" mass="32934">MSTHPRLIHPTPKYPGIHEADDHPPPYSSPAPPDEGPPISALVVEAVRNHPASGSHYSSYSVPNPTAARIHDSGNFHEPVLLFTNPTPVYLSNQSGFQPSPLSSQHFSSSSLDPIVRNSLQPPFVLPQHNTSSSLLSPSQRPTAPSHFFSRRNLIVLAITGVFVIGWVVGGVVGGIAGKRHVSSATPESQTVLPSSSAGIPTVDTSSPLSPSPIPSSQTPSPSPPDQTPSPSPPDQPPSPTPSHQNPPPPLPSPTPPPVPTTQTPSPITSSSSSSSPAPPASQSQTTPRDPLIITSPQDVNCLFQCPSNSICTAPC</sequence>